<dbReference type="InterPro" id="IPR000515">
    <property type="entry name" value="MetI-like"/>
</dbReference>
<dbReference type="Proteomes" id="UP000589036">
    <property type="component" value="Unassembled WGS sequence"/>
</dbReference>
<dbReference type="Pfam" id="PF00528">
    <property type="entry name" value="BPD_transp_1"/>
    <property type="match status" value="1"/>
</dbReference>
<dbReference type="PROSITE" id="PS50928">
    <property type="entry name" value="ABC_TM1"/>
    <property type="match status" value="1"/>
</dbReference>
<dbReference type="CDD" id="cd06261">
    <property type="entry name" value="TM_PBP2"/>
    <property type="match status" value="1"/>
</dbReference>
<comment type="caution">
    <text evidence="10">The sequence shown here is derived from an EMBL/GenBank/DDBJ whole genome shotgun (WGS) entry which is preliminary data.</text>
</comment>
<evidence type="ECO:0000256" key="4">
    <source>
        <dbReference type="ARBA" id="ARBA00022692"/>
    </source>
</evidence>
<comment type="subcellular location">
    <subcellularLocation>
        <location evidence="1 7">Cell membrane</location>
        <topology evidence="1 7">Multi-pass membrane protein</topology>
    </subcellularLocation>
</comment>
<evidence type="ECO:0000313" key="11">
    <source>
        <dbReference type="Proteomes" id="UP000589036"/>
    </source>
</evidence>
<dbReference type="Gene3D" id="1.10.3720.10">
    <property type="entry name" value="MetI-like"/>
    <property type="match status" value="1"/>
</dbReference>
<dbReference type="InterPro" id="IPR051393">
    <property type="entry name" value="ABC_transporter_permease"/>
</dbReference>
<dbReference type="EMBL" id="JACCCC010000001">
    <property type="protein sequence ID" value="NYE48888.1"/>
    <property type="molecule type" value="Genomic_DNA"/>
</dbReference>
<comment type="similarity">
    <text evidence="7">Belongs to the binding-protein-dependent transport system permease family.</text>
</comment>
<evidence type="ECO:0000256" key="7">
    <source>
        <dbReference type="RuleBase" id="RU363032"/>
    </source>
</evidence>
<feature type="transmembrane region" description="Helical" evidence="7">
    <location>
        <begin position="305"/>
        <end position="325"/>
    </location>
</feature>
<keyword evidence="11" id="KW-1185">Reference proteome</keyword>
<dbReference type="InterPro" id="IPR035906">
    <property type="entry name" value="MetI-like_sf"/>
</dbReference>
<keyword evidence="4 7" id="KW-0812">Transmembrane</keyword>
<feature type="transmembrane region" description="Helical" evidence="7">
    <location>
        <begin position="193"/>
        <end position="218"/>
    </location>
</feature>
<feature type="domain" description="ABC transmembrane type-1" evidence="9">
    <location>
        <begin position="109"/>
        <end position="326"/>
    </location>
</feature>
<dbReference type="PANTHER" id="PTHR30193:SF37">
    <property type="entry name" value="INNER MEMBRANE ABC TRANSPORTER PERMEASE PROTEIN YCJO"/>
    <property type="match status" value="1"/>
</dbReference>
<gene>
    <name evidence="10" type="ORF">HDA32_004008</name>
</gene>
<dbReference type="PANTHER" id="PTHR30193">
    <property type="entry name" value="ABC TRANSPORTER PERMEASE PROTEIN"/>
    <property type="match status" value="1"/>
</dbReference>
<feature type="region of interest" description="Disordered" evidence="8">
    <location>
        <begin position="1"/>
        <end position="35"/>
    </location>
</feature>
<evidence type="ECO:0000256" key="6">
    <source>
        <dbReference type="ARBA" id="ARBA00023136"/>
    </source>
</evidence>
<proteinExistence type="inferred from homology"/>
<feature type="transmembrane region" description="Helical" evidence="7">
    <location>
        <begin position="52"/>
        <end position="75"/>
    </location>
</feature>
<keyword evidence="6 7" id="KW-0472">Membrane</keyword>
<name>A0A852TY78_9ACTN</name>
<evidence type="ECO:0000256" key="8">
    <source>
        <dbReference type="SAM" id="MobiDB-lite"/>
    </source>
</evidence>
<evidence type="ECO:0000259" key="9">
    <source>
        <dbReference type="PROSITE" id="PS50928"/>
    </source>
</evidence>
<organism evidence="10 11">
    <name type="scientific">Spinactinospora alkalitolerans</name>
    <dbReference type="NCBI Taxonomy" id="687207"/>
    <lineage>
        <taxon>Bacteria</taxon>
        <taxon>Bacillati</taxon>
        <taxon>Actinomycetota</taxon>
        <taxon>Actinomycetes</taxon>
        <taxon>Streptosporangiales</taxon>
        <taxon>Nocardiopsidaceae</taxon>
        <taxon>Spinactinospora</taxon>
    </lineage>
</organism>
<evidence type="ECO:0000256" key="2">
    <source>
        <dbReference type="ARBA" id="ARBA00022448"/>
    </source>
</evidence>
<keyword evidence="2 7" id="KW-0813">Transport</keyword>
<keyword evidence="5 7" id="KW-1133">Transmembrane helix</keyword>
<protein>
    <submittedName>
        <fullName evidence="10">Cellobiose transport system permease protein</fullName>
    </submittedName>
</protein>
<feature type="transmembrane region" description="Helical" evidence="7">
    <location>
        <begin position="152"/>
        <end position="173"/>
    </location>
</feature>
<sequence>MTTLKRGGAPPPPPSAGKGEGGGRGAHRTAAQEKRERRQILFSRLDVKSSPYLFISPFFVLFGIFGLFPLLYTVWVSLHDWSLIGGNEGFIGLDNYVRLFGDAKFWNALYNTLGIFAIAVVPQLLLALFLADTLNRRLRMRNMFRMALILPYITSIAAVAIVFSQLFGTQFGLINYALEFFGVDPINWRGEKYASWAAIAVMIDWRWTGYNALIYLAAMQAVPKDVYEAAAIDGASRMRQFWQITIPMLRPTIIFTVIISTIGQMQLFTEPAVFDSGGAMAGGTQGQFQTVMMLVFQEAFRYGNYGYGAAISWALFVLVIVFSLVNSLVTSRIRSAT</sequence>
<reference evidence="10 11" key="1">
    <citation type="submission" date="2020-07" db="EMBL/GenBank/DDBJ databases">
        <title>Sequencing the genomes of 1000 actinobacteria strains.</title>
        <authorList>
            <person name="Klenk H.-P."/>
        </authorList>
    </citation>
    <scope>NUCLEOTIDE SEQUENCE [LARGE SCALE GENOMIC DNA]</scope>
    <source>
        <strain evidence="10 11">CXB654</strain>
    </source>
</reference>
<evidence type="ECO:0000313" key="10">
    <source>
        <dbReference type="EMBL" id="NYE48888.1"/>
    </source>
</evidence>
<dbReference type="GO" id="GO:0005886">
    <property type="term" value="C:plasma membrane"/>
    <property type="evidence" value="ECO:0007669"/>
    <property type="project" value="UniProtKB-SubCell"/>
</dbReference>
<keyword evidence="3" id="KW-1003">Cell membrane</keyword>
<evidence type="ECO:0000256" key="1">
    <source>
        <dbReference type="ARBA" id="ARBA00004651"/>
    </source>
</evidence>
<evidence type="ECO:0000256" key="3">
    <source>
        <dbReference type="ARBA" id="ARBA00022475"/>
    </source>
</evidence>
<dbReference type="SUPFAM" id="SSF161098">
    <property type="entry name" value="MetI-like"/>
    <property type="match status" value="1"/>
</dbReference>
<evidence type="ECO:0000256" key="5">
    <source>
        <dbReference type="ARBA" id="ARBA00022989"/>
    </source>
</evidence>
<dbReference type="AlphaFoldDB" id="A0A852TY78"/>
<feature type="transmembrane region" description="Helical" evidence="7">
    <location>
        <begin position="248"/>
        <end position="268"/>
    </location>
</feature>
<accession>A0A852TY78</accession>
<feature type="transmembrane region" description="Helical" evidence="7">
    <location>
        <begin position="108"/>
        <end position="131"/>
    </location>
</feature>
<dbReference type="GO" id="GO:0055085">
    <property type="term" value="P:transmembrane transport"/>
    <property type="evidence" value="ECO:0007669"/>
    <property type="project" value="InterPro"/>
</dbReference>